<dbReference type="GO" id="GO:0007052">
    <property type="term" value="P:mitotic spindle organization"/>
    <property type="evidence" value="ECO:0007669"/>
    <property type="project" value="TreeGrafter"/>
</dbReference>
<dbReference type="GO" id="GO:0005634">
    <property type="term" value="C:nucleus"/>
    <property type="evidence" value="ECO:0007669"/>
    <property type="project" value="TreeGrafter"/>
</dbReference>
<dbReference type="RefSeq" id="XP_064850601.1">
    <property type="nucleotide sequence ID" value="XM_064994529.1"/>
</dbReference>
<evidence type="ECO:0000256" key="4">
    <source>
        <dbReference type="ARBA" id="ARBA00023110"/>
    </source>
</evidence>
<keyword evidence="9" id="KW-1185">Reference proteome</keyword>
<comment type="function">
    <text evidence="6">PPIases accelerate the folding of proteins. It catalyzes the cis-trans isomerization of proline imidic peptide bonds in oligopeptides.</text>
</comment>
<comment type="subcellular location">
    <subcellularLocation>
        <location evidence="2 6">Cytoplasm</location>
    </subcellularLocation>
</comment>
<dbReference type="EMBL" id="BTFZ01000002">
    <property type="protein sequence ID" value="GMM33601.1"/>
    <property type="molecule type" value="Genomic_DNA"/>
</dbReference>
<evidence type="ECO:0000256" key="6">
    <source>
        <dbReference type="RuleBase" id="RU361210"/>
    </source>
</evidence>
<dbReference type="CDD" id="cd04087">
    <property type="entry name" value="PTPA"/>
    <property type="match status" value="1"/>
</dbReference>
<evidence type="ECO:0000256" key="3">
    <source>
        <dbReference type="ARBA" id="ARBA00022490"/>
    </source>
</evidence>
<protein>
    <recommendedName>
        <fullName evidence="6">Serine/threonine-protein phosphatase 2A activator</fullName>
        <ecNumber evidence="6">5.2.1.8</ecNumber>
    </recommendedName>
    <alternativeName>
        <fullName evidence="6">Phosphotyrosyl phosphatase activator</fullName>
    </alternativeName>
</protein>
<evidence type="ECO:0000256" key="1">
    <source>
        <dbReference type="ARBA" id="ARBA00000971"/>
    </source>
</evidence>
<keyword evidence="4 6" id="KW-0697">Rotamase</keyword>
<keyword evidence="5 6" id="KW-0413">Isomerase</keyword>
<dbReference type="InterPro" id="IPR004327">
    <property type="entry name" value="Phstyr_phstse_ac"/>
</dbReference>
<feature type="region of interest" description="Disordered" evidence="7">
    <location>
        <begin position="333"/>
        <end position="359"/>
    </location>
</feature>
<dbReference type="InterPro" id="IPR037218">
    <property type="entry name" value="PTPA_sf"/>
</dbReference>
<name>A0AAV5QG71_9ASCO</name>
<feature type="compositionally biased region" description="Low complexity" evidence="7">
    <location>
        <begin position="340"/>
        <end position="349"/>
    </location>
</feature>
<accession>A0AAV5QG71</accession>
<gene>
    <name evidence="8" type="ORF">DASC09_009260</name>
</gene>
<dbReference type="Gene3D" id="1.20.120.1150">
    <property type="match status" value="1"/>
</dbReference>
<comment type="catalytic activity">
    <reaction evidence="1 6">
        <text>[protein]-peptidylproline (omega=180) = [protein]-peptidylproline (omega=0)</text>
        <dbReference type="Rhea" id="RHEA:16237"/>
        <dbReference type="Rhea" id="RHEA-COMP:10747"/>
        <dbReference type="Rhea" id="RHEA-COMP:10748"/>
        <dbReference type="ChEBI" id="CHEBI:83833"/>
        <dbReference type="ChEBI" id="CHEBI:83834"/>
        <dbReference type="EC" id="5.2.1.8"/>
    </reaction>
</comment>
<evidence type="ECO:0000256" key="7">
    <source>
        <dbReference type="SAM" id="MobiDB-lite"/>
    </source>
</evidence>
<evidence type="ECO:0000256" key="5">
    <source>
        <dbReference type="ARBA" id="ARBA00023235"/>
    </source>
</evidence>
<dbReference type="GO" id="GO:0000159">
    <property type="term" value="C:protein phosphatase type 2A complex"/>
    <property type="evidence" value="ECO:0007669"/>
    <property type="project" value="TreeGrafter"/>
</dbReference>
<dbReference type="GO" id="GO:0005737">
    <property type="term" value="C:cytoplasm"/>
    <property type="evidence" value="ECO:0007669"/>
    <property type="project" value="UniProtKB-SubCell"/>
</dbReference>
<reference evidence="8 9" key="1">
    <citation type="journal article" date="2023" name="Elife">
        <title>Identification of key yeast species and microbe-microbe interactions impacting larval growth of Drosophila in the wild.</title>
        <authorList>
            <person name="Mure A."/>
            <person name="Sugiura Y."/>
            <person name="Maeda R."/>
            <person name="Honda K."/>
            <person name="Sakurai N."/>
            <person name="Takahashi Y."/>
            <person name="Watada M."/>
            <person name="Katoh T."/>
            <person name="Gotoh A."/>
            <person name="Gotoh Y."/>
            <person name="Taniguchi I."/>
            <person name="Nakamura K."/>
            <person name="Hayashi T."/>
            <person name="Katayama T."/>
            <person name="Uemura T."/>
            <person name="Hattori Y."/>
        </authorList>
    </citation>
    <scope>NUCLEOTIDE SEQUENCE [LARGE SCALE GENOMIC DNA]</scope>
    <source>
        <strain evidence="8 9">SC-9</strain>
    </source>
</reference>
<evidence type="ECO:0000313" key="9">
    <source>
        <dbReference type="Proteomes" id="UP001360560"/>
    </source>
</evidence>
<dbReference type="GO" id="GO:0008160">
    <property type="term" value="F:protein tyrosine phosphatase activator activity"/>
    <property type="evidence" value="ECO:0007669"/>
    <property type="project" value="TreeGrafter"/>
</dbReference>
<dbReference type="GO" id="GO:0003755">
    <property type="term" value="F:peptidyl-prolyl cis-trans isomerase activity"/>
    <property type="evidence" value="ECO:0007669"/>
    <property type="project" value="UniProtKB-KW"/>
</dbReference>
<organism evidence="8 9">
    <name type="scientific">Saccharomycopsis crataegensis</name>
    <dbReference type="NCBI Taxonomy" id="43959"/>
    <lineage>
        <taxon>Eukaryota</taxon>
        <taxon>Fungi</taxon>
        <taxon>Dikarya</taxon>
        <taxon>Ascomycota</taxon>
        <taxon>Saccharomycotina</taxon>
        <taxon>Saccharomycetes</taxon>
        <taxon>Saccharomycopsidaceae</taxon>
        <taxon>Saccharomycopsis</taxon>
    </lineage>
</organism>
<dbReference type="GeneID" id="90071580"/>
<evidence type="ECO:0000313" key="8">
    <source>
        <dbReference type="EMBL" id="GMM33601.1"/>
    </source>
</evidence>
<comment type="similarity">
    <text evidence="6">Belongs to the PTPA-type PPIase family.</text>
</comment>
<dbReference type="EC" id="5.2.1.8" evidence="6"/>
<dbReference type="PANTHER" id="PTHR10012:SF5">
    <property type="entry name" value="SERINE_THREONINE-PROTEIN PHOSPHATASE 2A ACTIVATOR 2"/>
    <property type="match status" value="1"/>
</dbReference>
<dbReference type="AlphaFoldDB" id="A0AAV5QG71"/>
<keyword evidence="3 6" id="KW-0963">Cytoplasm</keyword>
<dbReference type="Proteomes" id="UP001360560">
    <property type="component" value="Unassembled WGS sequence"/>
</dbReference>
<proteinExistence type="inferred from homology"/>
<dbReference type="Pfam" id="PF03095">
    <property type="entry name" value="PTPA"/>
    <property type="match status" value="1"/>
</dbReference>
<comment type="caution">
    <text evidence="8">The sequence shown here is derived from an EMBL/GenBank/DDBJ whole genome shotgun (WGS) entry which is preliminary data.</text>
</comment>
<sequence>MGYITPVRRILTAPDLEKWKESPTYDSVVSFIETLAEAVKGKTNDAECEVSLPVSQVLLVLDDVEKSIDKFPVIQDKNTSRFGKVEFRDFYDEITQISKGLLSSRIPKLQLHNDGKTDNDENNEHCNNEHCNHDNDDDDDDPLTEICVYFNESWGNRTRIDYGSGHELNFMCFLLCLVKLHVLDLEKDATAIILKIFIKYMKIMRNLQQKYWLEPAGSHGVWGLDDYHFLPFLFGASQLSTHPHLKPKSIHNKEYVDMFKDKYLYFHCIWFINSVKTASLRWHSPMLDDISGVRTWSKVAEGMIKMYKAEVLNKLPIIQHFFFGKILPAPEGVSRPPSSTTTTATTAHTHNGETVVDPDSNEGLPGHVHTWGDCCGIKLPSAIAAHQLEAASKPIPFD</sequence>
<dbReference type="InterPro" id="IPR043170">
    <property type="entry name" value="PTPA_C_lid"/>
</dbReference>
<dbReference type="PIRSF" id="PIRSF016325">
    <property type="entry name" value="Phstyr_phstse_ac"/>
    <property type="match status" value="1"/>
</dbReference>
<dbReference type="FunFam" id="1.20.120.1150:FF:000002">
    <property type="entry name" value="Serine/threonine-protein phosphatase 2A activator"/>
    <property type="match status" value="1"/>
</dbReference>
<dbReference type="SUPFAM" id="SSF140984">
    <property type="entry name" value="PTPA-like"/>
    <property type="match status" value="1"/>
</dbReference>
<evidence type="ECO:0000256" key="2">
    <source>
        <dbReference type="ARBA" id="ARBA00004496"/>
    </source>
</evidence>
<dbReference type="PANTHER" id="PTHR10012">
    <property type="entry name" value="SERINE/THREONINE-PROTEIN PHOSPHATASE 2A REGULATORY SUBUNIT B"/>
    <property type="match status" value="1"/>
</dbReference>